<name>A0A6M3IRV8_9ZZZZ</name>
<sequence length="429" mass="45763">MTTVISQVTASTDDCSRRLATSAWGLAYEVCYAGRSSEVTWYMYGSGMRFTNITIPQGATINSALLKLVANFASTGETVNTRISAEDIDDAPTFADDAAAFDTRYSTHTAAIVDWDNIGGWSAGDTYDSPEIKTVIQEIVDRAGWASGNDIVIFWEDFDNRSTITSGDPLKEPYSYNGSPTYAPKLVIEYTSTPSVTTQVVTDISGTTATGNGNITSLGYPTPTAHGVCWNTTGTPTTSDDSTDEGAASATGAFTSAMTGLIAGTKYYVRAYATNTVGTEYGSEVNFTTLKAPTVTTQTCEQVYGVTAQGRGNITYIGEPTPTAHGHCWAETADPTTSDNVVDNGAATATGSFSSALTNLIPSTSYYTRAYATNTSGTSYGANVYFVAPTTRAGYYWTEGQHFHLFNENAEEIVLEDMDNARILAYLGM</sequence>
<dbReference type="AlphaFoldDB" id="A0A6M3IRV8"/>
<accession>A0A6M3IRV8</accession>
<evidence type="ECO:0008006" key="2">
    <source>
        <dbReference type="Google" id="ProtNLM"/>
    </source>
</evidence>
<dbReference type="InterPro" id="IPR036116">
    <property type="entry name" value="FN3_sf"/>
</dbReference>
<proteinExistence type="predicted"/>
<dbReference type="EMBL" id="MT141388">
    <property type="protein sequence ID" value="QJA59895.1"/>
    <property type="molecule type" value="Genomic_DNA"/>
</dbReference>
<protein>
    <recommendedName>
        <fullName evidence="2">Fibronectin type-III domain-containing protein</fullName>
    </recommendedName>
</protein>
<dbReference type="SUPFAM" id="SSF49265">
    <property type="entry name" value="Fibronectin type III"/>
    <property type="match status" value="1"/>
</dbReference>
<organism evidence="1">
    <name type="scientific">viral metagenome</name>
    <dbReference type="NCBI Taxonomy" id="1070528"/>
    <lineage>
        <taxon>unclassified sequences</taxon>
        <taxon>metagenomes</taxon>
        <taxon>organismal metagenomes</taxon>
    </lineage>
</organism>
<gene>
    <name evidence="1" type="ORF">MM415B01221_0004</name>
</gene>
<evidence type="ECO:0000313" key="1">
    <source>
        <dbReference type="EMBL" id="QJA59895.1"/>
    </source>
</evidence>
<reference evidence="1" key="1">
    <citation type="submission" date="2020-03" db="EMBL/GenBank/DDBJ databases">
        <title>The deep terrestrial virosphere.</title>
        <authorList>
            <person name="Holmfeldt K."/>
            <person name="Nilsson E."/>
            <person name="Simone D."/>
            <person name="Lopez-Fernandez M."/>
            <person name="Wu X."/>
            <person name="de Brujin I."/>
            <person name="Lundin D."/>
            <person name="Andersson A."/>
            <person name="Bertilsson S."/>
            <person name="Dopson M."/>
        </authorList>
    </citation>
    <scope>NUCLEOTIDE SEQUENCE</scope>
    <source>
        <strain evidence="1">MM415B01221</strain>
    </source>
</reference>